<gene>
    <name evidence="2" type="ORF">CDL10_11165</name>
</gene>
<protein>
    <recommendedName>
        <fullName evidence="4">Lipoprotein</fullName>
    </recommendedName>
</protein>
<dbReference type="RefSeq" id="WP_100678756.1">
    <property type="nucleotide sequence ID" value="NZ_NIPO01000003.1"/>
</dbReference>
<dbReference type="PROSITE" id="PS51257">
    <property type="entry name" value="PROKAR_LIPOPROTEIN"/>
    <property type="match status" value="1"/>
</dbReference>
<evidence type="ECO:0008006" key="4">
    <source>
        <dbReference type="Google" id="ProtNLM"/>
    </source>
</evidence>
<dbReference type="EMBL" id="NIPO01000003">
    <property type="protein sequence ID" value="PJR03017.1"/>
    <property type="molecule type" value="Genomic_DNA"/>
</dbReference>
<keyword evidence="3" id="KW-1185">Reference proteome</keyword>
<feature type="signal peptide" evidence="1">
    <location>
        <begin position="1"/>
        <end position="25"/>
    </location>
</feature>
<reference evidence="2 3" key="1">
    <citation type="submission" date="2017-06" db="EMBL/GenBank/DDBJ databases">
        <title>Description of Avrilella dinanensis gen. nov. sp. nov.</title>
        <authorList>
            <person name="Leyer C."/>
            <person name="Sassi M."/>
            <person name="Minet J."/>
            <person name="Kayal S."/>
            <person name="Cattoir V."/>
        </authorList>
    </citation>
    <scope>NUCLEOTIDE SEQUENCE [LARGE SCALE GENOMIC DNA]</scope>
    <source>
        <strain evidence="2 3">UR159</strain>
    </source>
</reference>
<comment type="caution">
    <text evidence="2">The sequence shown here is derived from an EMBL/GenBank/DDBJ whole genome shotgun (WGS) entry which is preliminary data.</text>
</comment>
<organism evidence="2 3">
    <name type="scientific">Avrilella dinanensis</name>
    <dbReference type="NCBI Taxonomy" id="2008672"/>
    <lineage>
        <taxon>Bacteria</taxon>
        <taxon>Pseudomonadati</taxon>
        <taxon>Bacteroidota</taxon>
        <taxon>Flavobacteriia</taxon>
        <taxon>Flavobacteriales</taxon>
        <taxon>Flavobacteriaceae</taxon>
        <taxon>Avrilella</taxon>
    </lineage>
</organism>
<evidence type="ECO:0000313" key="3">
    <source>
        <dbReference type="Proteomes" id="UP000231960"/>
    </source>
</evidence>
<dbReference type="Proteomes" id="UP000231960">
    <property type="component" value="Unassembled WGS sequence"/>
</dbReference>
<feature type="chain" id="PRO_5014664051" description="Lipoprotein" evidence="1">
    <location>
        <begin position="26"/>
        <end position="199"/>
    </location>
</feature>
<keyword evidence="1" id="KW-0732">Signal</keyword>
<sequence>MKLFKKVIFSIFGMALLVTGFVACSSDDSSTETNTQMENSMKITASDFDWSRLGRFDIYRRSRFCRKGFGICTMKDVDDARAEEKRIQEELERLEERNLGLHSVNSIVAPIDPVEDFHGGVMYVKYDLRDVMRDGYLQLNIALSEAPTSDPEPLVVEEDITTELDGIKDKFLVLEKGSYNYDTHIGEYGGYSIRIELLW</sequence>
<evidence type="ECO:0000313" key="2">
    <source>
        <dbReference type="EMBL" id="PJR03017.1"/>
    </source>
</evidence>
<accession>A0A2M9R2C9</accession>
<proteinExistence type="predicted"/>
<dbReference type="OrthoDB" id="1086671at2"/>
<evidence type="ECO:0000256" key="1">
    <source>
        <dbReference type="SAM" id="SignalP"/>
    </source>
</evidence>
<dbReference type="AlphaFoldDB" id="A0A2M9R2C9"/>
<name>A0A2M9R2C9_9FLAO</name>